<dbReference type="EMBL" id="JBFNQN010000006">
    <property type="protein sequence ID" value="MEW9265205.1"/>
    <property type="molecule type" value="Genomic_DNA"/>
</dbReference>
<gene>
    <name evidence="2" type="ORF">AB1207_10640</name>
</gene>
<dbReference type="PROSITE" id="PS50943">
    <property type="entry name" value="HTH_CROC1"/>
    <property type="match status" value="1"/>
</dbReference>
<dbReference type="InterPro" id="IPR010982">
    <property type="entry name" value="Lambda_DNA-bd_dom_sf"/>
</dbReference>
<dbReference type="SMART" id="SM00530">
    <property type="entry name" value="HTH_XRE"/>
    <property type="match status" value="1"/>
</dbReference>
<sequence length="113" mass="12080">MTVVPPRRVRRRPDPLLRDALGSVLRAERTAQGRTLSDVASDARVSLPHLSEVERGRKEPSSEVLAAICGALGLDLADLLLRTSRHVRDLTSVVEPAVPVVSSAPTVSLSLVA</sequence>
<dbReference type="Proteomes" id="UP001555826">
    <property type="component" value="Unassembled WGS sequence"/>
</dbReference>
<organism evidence="2 3">
    <name type="scientific">Kineococcus endophyticus</name>
    <dbReference type="NCBI Taxonomy" id="1181883"/>
    <lineage>
        <taxon>Bacteria</taxon>
        <taxon>Bacillati</taxon>
        <taxon>Actinomycetota</taxon>
        <taxon>Actinomycetes</taxon>
        <taxon>Kineosporiales</taxon>
        <taxon>Kineosporiaceae</taxon>
        <taxon>Kineococcus</taxon>
    </lineage>
</organism>
<protein>
    <submittedName>
        <fullName evidence="2">Helix-turn-helix transcriptional regulator</fullName>
    </submittedName>
</protein>
<name>A0ABV3P6E9_9ACTN</name>
<keyword evidence="3" id="KW-1185">Reference proteome</keyword>
<dbReference type="InterPro" id="IPR001387">
    <property type="entry name" value="Cro/C1-type_HTH"/>
</dbReference>
<evidence type="ECO:0000259" key="1">
    <source>
        <dbReference type="PROSITE" id="PS50943"/>
    </source>
</evidence>
<dbReference type="Pfam" id="PF13560">
    <property type="entry name" value="HTH_31"/>
    <property type="match status" value="1"/>
</dbReference>
<dbReference type="Gene3D" id="1.10.260.40">
    <property type="entry name" value="lambda repressor-like DNA-binding domains"/>
    <property type="match status" value="1"/>
</dbReference>
<dbReference type="SUPFAM" id="SSF47413">
    <property type="entry name" value="lambda repressor-like DNA-binding domains"/>
    <property type="match status" value="1"/>
</dbReference>
<evidence type="ECO:0000313" key="3">
    <source>
        <dbReference type="Proteomes" id="UP001555826"/>
    </source>
</evidence>
<accession>A0ABV3P6E9</accession>
<feature type="domain" description="HTH cro/C1-type" evidence="1">
    <location>
        <begin position="25"/>
        <end position="79"/>
    </location>
</feature>
<dbReference type="CDD" id="cd00093">
    <property type="entry name" value="HTH_XRE"/>
    <property type="match status" value="1"/>
</dbReference>
<comment type="caution">
    <text evidence="2">The sequence shown here is derived from an EMBL/GenBank/DDBJ whole genome shotgun (WGS) entry which is preliminary data.</text>
</comment>
<proteinExistence type="predicted"/>
<evidence type="ECO:0000313" key="2">
    <source>
        <dbReference type="EMBL" id="MEW9265205.1"/>
    </source>
</evidence>
<reference evidence="2 3" key="1">
    <citation type="submission" date="2024-07" db="EMBL/GenBank/DDBJ databases">
        <authorList>
            <person name="Thanompreechachai J."/>
            <person name="Duangmal K."/>
        </authorList>
    </citation>
    <scope>NUCLEOTIDE SEQUENCE [LARGE SCALE GENOMIC DNA]</scope>
    <source>
        <strain evidence="2 3">KCTC 19886</strain>
    </source>
</reference>